<dbReference type="Gene3D" id="1.25.40.10">
    <property type="entry name" value="Tetratricopeptide repeat domain"/>
    <property type="match status" value="1"/>
</dbReference>
<evidence type="ECO:0000313" key="1">
    <source>
        <dbReference type="EMBL" id="GIH29286.1"/>
    </source>
</evidence>
<sequence>MGILFGRKKAPKIDVCAGDPEARRLRQLLAARDWRSARDLLTAHTDPDVRTFYYRVCASVDGVQDWIGEWVAAEPDSTVPLLVKGVHGVSWAWEARGGRYASETSAGQFRGFAERLKMAEDCLDEVVERDPDEVVAWSSLVTSARGRGVGHEEIWRRFDNVLRIHPFHEEAYNQMLQALCAKWSGSDEEMFTFAREAAAQAPAGSPIGTLVATAHLEYCLNHRDDPGNYLARPGIVAELHTAADQSVRHPSYRRRPGWPVAPNVFAMVFCMAEEYAAAADLFQMFGDIATEWPWTMFDDPARTFRGFRAEALQKAGR</sequence>
<dbReference type="EMBL" id="BOOA01000118">
    <property type="protein sequence ID" value="GIH29286.1"/>
    <property type="molecule type" value="Genomic_DNA"/>
</dbReference>
<name>A0A919QK56_9ACTN</name>
<proteinExistence type="predicted"/>
<protein>
    <recommendedName>
        <fullName evidence="3">DUF4034 domain-containing protein</fullName>
    </recommendedName>
</protein>
<dbReference type="RefSeq" id="WP_204045897.1">
    <property type="nucleotide sequence ID" value="NZ_BOOA01000118.1"/>
</dbReference>
<keyword evidence="2" id="KW-1185">Reference proteome</keyword>
<evidence type="ECO:0000313" key="2">
    <source>
        <dbReference type="Proteomes" id="UP000640052"/>
    </source>
</evidence>
<dbReference type="AlphaFoldDB" id="A0A919QK56"/>
<evidence type="ECO:0008006" key="3">
    <source>
        <dbReference type="Google" id="ProtNLM"/>
    </source>
</evidence>
<dbReference type="InterPro" id="IPR011990">
    <property type="entry name" value="TPR-like_helical_dom_sf"/>
</dbReference>
<reference evidence="1" key="1">
    <citation type="submission" date="2021-01" db="EMBL/GenBank/DDBJ databases">
        <title>Whole genome shotgun sequence of Acrocarpospora phusangensis NBRC 108782.</title>
        <authorList>
            <person name="Komaki H."/>
            <person name="Tamura T."/>
        </authorList>
    </citation>
    <scope>NUCLEOTIDE SEQUENCE</scope>
    <source>
        <strain evidence="1">NBRC 108782</strain>
    </source>
</reference>
<gene>
    <name evidence="1" type="ORF">Aph01nite_75960</name>
</gene>
<dbReference type="Proteomes" id="UP000640052">
    <property type="component" value="Unassembled WGS sequence"/>
</dbReference>
<organism evidence="1 2">
    <name type="scientific">Acrocarpospora phusangensis</name>
    <dbReference type="NCBI Taxonomy" id="1070424"/>
    <lineage>
        <taxon>Bacteria</taxon>
        <taxon>Bacillati</taxon>
        <taxon>Actinomycetota</taxon>
        <taxon>Actinomycetes</taxon>
        <taxon>Streptosporangiales</taxon>
        <taxon>Streptosporangiaceae</taxon>
        <taxon>Acrocarpospora</taxon>
    </lineage>
</organism>
<accession>A0A919QK56</accession>
<comment type="caution">
    <text evidence="1">The sequence shown here is derived from an EMBL/GenBank/DDBJ whole genome shotgun (WGS) entry which is preliminary data.</text>
</comment>